<dbReference type="InterPro" id="IPR000639">
    <property type="entry name" value="Epox_hydrolase-like"/>
</dbReference>
<feature type="active site" description="Nucleophile" evidence="3">
    <location>
        <position position="195"/>
    </location>
</feature>
<evidence type="ECO:0000256" key="2">
    <source>
        <dbReference type="ARBA" id="ARBA00022801"/>
    </source>
</evidence>
<protein>
    <submittedName>
        <fullName evidence="5">Microsomal epoxide hydrolase</fullName>
    </submittedName>
</protein>
<dbReference type="Pfam" id="PF06441">
    <property type="entry name" value="EHN"/>
    <property type="match status" value="1"/>
</dbReference>
<comment type="similarity">
    <text evidence="1">Belongs to the peptidase S33 family.</text>
</comment>
<feature type="active site" description="Proton donor" evidence="3">
    <location>
        <position position="327"/>
    </location>
</feature>
<dbReference type="GO" id="GO:0097176">
    <property type="term" value="P:epoxide metabolic process"/>
    <property type="evidence" value="ECO:0007669"/>
    <property type="project" value="TreeGrafter"/>
</dbReference>
<dbReference type="PRINTS" id="PR00412">
    <property type="entry name" value="EPOXHYDRLASE"/>
</dbReference>
<keyword evidence="6" id="KW-1185">Reference proteome</keyword>
<evidence type="ECO:0000256" key="1">
    <source>
        <dbReference type="ARBA" id="ARBA00010088"/>
    </source>
</evidence>
<dbReference type="Gene3D" id="3.40.50.1820">
    <property type="entry name" value="alpha/beta hydrolase"/>
    <property type="match status" value="1"/>
</dbReference>
<feature type="active site" description="Proton acceptor" evidence="3">
    <location>
        <position position="384"/>
    </location>
</feature>
<keyword evidence="2 5" id="KW-0378">Hydrolase</keyword>
<name>A0A8H5WRZ7_FUSHE</name>
<gene>
    <name evidence="5" type="ORF">FHETE_4704</name>
</gene>
<sequence>MADGYGRVPAGAQIEPKPFQVSIAEDRVAELKQLVKLGKIAPPTYESTQKEHNYGIDHQWLTDAKAAWIDFDWRAAEKHINTFNHWTAPVKDSKGDFEIHFTGLFSAKSDAIPVVLLHGWPGSFLEFLQILSILKERYTPETLPYHVVVPSLPGYAFSSPPPLDQNFDVGDIARIINTLMIDLGFGTGYVAQGGDIGSRVLRVLAATYDECKECYTDNDIFSHIAGHLNFCMMAKPSDVSDDITEAEKKGIERADEFVRLGSAYALSHATKPSTIGLVLSTSPLALLAWIGEKFRDWTEEDPSFEEILTSVSLYWLTDTFPTSIYPYRQRFTTENVGAHDHPDWKIAKPLGYSWFPYELAPMPKAWVQTTGNLVFYRAHERGGHFAALEQPEVLLKDFQEFVQQIVDDGSLRL</sequence>
<feature type="domain" description="Epoxide hydrolase N-terminal" evidence="4">
    <location>
        <begin position="16"/>
        <end position="127"/>
    </location>
</feature>
<dbReference type="EMBL" id="JAAGWQ010000079">
    <property type="protein sequence ID" value="KAF5670021.1"/>
    <property type="molecule type" value="Genomic_DNA"/>
</dbReference>
<reference evidence="5 6" key="1">
    <citation type="submission" date="2020-05" db="EMBL/GenBank/DDBJ databases">
        <title>Identification and distribution of gene clusters putatively required for synthesis of sphingolipid metabolism inhibitors in phylogenetically diverse species of the filamentous fungus Fusarium.</title>
        <authorList>
            <person name="Kim H.-S."/>
            <person name="Busman M."/>
            <person name="Brown D.W."/>
            <person name="Divon H."/>
            <person name="Uhlig S."/>
            <person name="Proctor R.H."/>
        </authorList>
    </citation>
    <scope>NUCLEOTIDE SEQUENCE [LARGE SCALE GENOMIC DNA]</scope>
    <source>
        <strain evidence="5 6">NRRL 20693</strain>
    </source>
</reference>
<evidence type="ECO:0000313" key="6">
    <source>
        <dbReference type="Proteomes" id="UP000567885"/>
    </source>
</evidence>
<proteinExistence type="inferred from homology"/>
<comment type="caution">
    <text evidence="5">The sequence shown here is derived from an EMBL/GenBank/DDBJ whole genome shotgun (WGS) entry which is preliminary data.</text>
</comment>
<dbReference type="PIRSF" id="PIRSF001112">
    <property type="entry name" value="Epoxide_hydrolase"/>
    <property type="match status" value="1"/>
</dbReference>
<dbReference type="SUPFAM" id="SSF53474">
    <property type="entry name" value="alpha/beta-Hydrolases"/>
    <property type="match status" value="1"/>
</dbReference>
<accession>A0A8H5WRZ7</accession>
<dbReference type="InterPro" id="IPR029058">
    <property type="entry name" value="AB_hydrolase_fold"/>
</dbReference>
<evidence type="ECO:0000256" key="3">
    <source>
        <dbReference type="PIRSR" id="PIRSR001112-1"/>
    </source>
</evidence>
<dbReference type="InterPro" id="IPR016292">
    <property type="entry name" value="Epoxide_hydrolase"/>
</dbReference>
<dbReference type="OrthoDB" id="7130006at2759"/>
<organism evidence="5 6">
    <name type="scientific">Fusarium heterosporum</name>
    <dbReference type="NCBI Taxonomy" id="42747"/>
    <lineage>
        <taxon>Eukaryota</taxon>
        <taxon>Fungi</taxon>
        <taxon>Dikarya</taxon>
        <taxon>Ascomycota</taxon>
        <taxon>Pezizomycotina</taxon>
        <taxon>Sordariomycetes</taxon>
        <taxon>Hypocreomycetidae</taxon>
        <taxon>Hypocreales</taxon>
        <taxon>Nectriaceae</taxon>
        <taxon>Fusarium</taxon>
        <taxon>Fusarium heterosporum species complex</taxon>
    </lineage>
</organism>
<dbReference type="PANTHER" id="PTHR21661:SF39">
    <property type="entry name" value="HYDROLASE, PUTATIVE (AFU_ORTHOLOGUE AFUA_3G08960)-RELATED"/>
    <property type="match status" value="1"/>
</dbReference>
<dbReference type="PANTHER" id="PTHR21661">
    <property type="entry name" value="EPOXIDE HYDROLASE 1-RELATED"/>
    <property type="match status" value="1"/>
</dbReference>
<dbReference type="Proteomes" id="UP000567885">
    <property type="component" value="Unassembled WGS sequence"/>
</dbReference>
<evidence type="ECO:0000313" key="5">
    <source>
        <dbReference type="EMBL" id="KAF5670021.1"/>
    </source>
</evidence>
<dbReference type="GO" id="GO:0004301">
    <property type="term" value="F:epoxide hydrolase activity"/>
    <property type="evidence" value="ECO:0007669"/>
    <property type="project" value="TreeGrafter"/>
</dbReference>
<evidence type="ECO:0000259" key="4">
    <source>
        <dbReference type="Pfam" id="PF06441"/>
    </source>
</evidence>
<dbReference type="InterPro" id="IPR010497">
    <property type="entry name" value="Epoxide_hydro_N"/>
</dbReference>
<dbReference type="AlphaFoldDB" id="A0A8H5WRZ7"/>